<organism evidence="2 3">
    <name type="scientific">Staphylococcus warneri</name>
    <dbReference type="NCBI Taxonomy" id="1292"/>
    <lineage>
        <taxon>Bacteria</taxon>
        <taxon>Bacillati</taxon>
        <taxon>Bacillota</taxon>
        <taxon>Bacilli</taxon>
        <taxon>Bacillales</taxon>
        <taxon>Staphylococcaceae</taxon>
        <taxon>Staphylococcus</taxon>
    </lineage>
</organism>
<keyword evidence="4" id="KW-1185">Reference proteome</keyword>
<evidence type="ECO:0000313" key="3">
    <source>
        <dbReference type="Proteomes" id="UP000261016"/>
    </source>
</evidence>
<dbReference type="EMBL" id="QSTD01000003">
    <property type="protein sequence ID" value="RGM30494.1"/>
    <property type="molecule type" value="Genomic_DNA"/>
</dbReference>
<sequence>MIWLNPQNDWNIIDCAEAIYHEFIHQSIFLDDMVNSIFPDANACDQEEALVTSTILKRKRPLDRSFHAAGVSLGVMHLYYLLHDKEKSYQHYDDFKQTIEELNDKTQFLDDHGIYTLQEFNKYIVKPDYEVITKLLKSKDDVA</sequence>
<dbReference type="Proteomes" id="UP000814367">
    <property type="component" value="Unassembled WGS sequence"/>
</dbReference>
<proteinExistence type="predicted"/>
<dbReference type="EMBL" id="JAANHJ010000001">
    <property type="protein sequence ID" value="MCG6226738.1"/>
    <property type="molecule type" value="Genomic_DNA"/>
</dbReference>
<comment type="caution">
    <text evidence="2">The sequence shown here is derived from an EMBL/GenBank/DDBJ whole genome shotgun (WGS) entry which is preliminary data.</text>
</comment>
<evidence type="ECO:0000313" key="2">
    <source>
        <dbReference type="EMBL" id="RGM30494.1"/>
    </source>
</evidence>
<accession>A0A2V3Z9M6</accession>
<reference evidence="2 3" key="1">
    <citation type="submission" date="2018-08" db="EMBL/GenBank/DDBJ databases">
        <title>A genome reference for cultivated species of the human gut microbiota.</title>
        <authorList>
            <person name="Zou Y."/>
            <person name="Xue W."/>
            <person name="Luo G."/>
        </authorList>
    </citation>
    <scope>NUCLEOTIDE SEQUENCE [LARGE SCALE GENOMIC DNA]</scope>
    <source>
        <strain evidence="2 3">OM08-17AT</strain>
    </source>
</reference>
<dbReference type="Proteomes" id="UP000261016">
    <property type="component" value="Unassembled WGS sequence"/>
</dbReference>
<evidence type="ECO:0000313" key="1">
    <source>
        <dbReference type="EMBL" id="MCG6226738.1"/>
    </source>
</evidence>
<evidence type="ECO:0000313" key="4">
    <source>
        <dbReference type="Proteomes" id="UP000814367"/>
    </source>
</evidence>
<reference evidence="1 4" key="2">
    <citation type="submission" date="2020-03" db="EMBL/GenBank/DDBJ databases">
        <title>Comparative genetics of Staphylococcus warneri persistents from caprine mastitis.</title>
        <authorList>
            <person name="Franca C.A."/>
            <person name="Rosa D.S."/>
            <person name="Silva A."/>
            <person name="Rodrigues D.L.N."/>
            <person name="Santos R.G."/>
            <person name="Castillo R.E.H."/>
            <person name="Moreira M.A.S."/>
            <person name="Lima M.C."/>
            <person name="Gouveia G.V."/>
            <person name="Gouveia J.J.S."/>
            <person name="Souza R.F.S."/>
            <person name="Bertram B."/>
            <person name="Azevedo V."/>
            <person name="Costa M."/>
        </authorList>
    </citation>
    <scope>NUCLEOTIDE SEQUENCE [LARGE SCALE GENOMIC DNA]</scope>
    <source>
        <strain evidence="1 4">Cap 9.2</strain>
    </source>
</reference>
<dbReference type="AlphaFoldDB" id="A0A2V3Z9M6"/>
<name>A0A2V3Z9M6_STAWA</name>
<gene>
    <name evidence="2" type="ORF">DXC19_07755</name>
    <name evidence="1" type="ORF">G8J23_12220</name>
</gene>
<protein>
    <submittedName>
        <fullName evidence="2">Uncharacterized protein</fullName>
    </submittedName>
</protein>